<evidence type="ECO:0000256" key="3">
    <source>
        <dbReference type="ARBA" id="ARBA00023004"/>
    </source>
</evidence>
<keyword evidence="3" id="KW-0408">Iron</keyword>
<dbReference type="EMBL" id="FORO01000004">
    <property type="protein sequence ID" value="SFI71596.1"/>
    <property type="molecule type" value="Genomic_DNA"/>
</dbReference>
<keyword evidence="2" id="KW-0479">Metal-binding</keyword>
<organism evidence="6 7">
    <name type="scientific">Natronobacterium gregoryi</name>
    <dbReference type="NCBI Taxonomy" id="44930"/>
    <lineage>
        <taxon>Archaea</taxon>
        <taxon>Methanobacteriati</taxon>
        <taxon>Methanobacteriota</taxon>
        <taxon>Stenosarchaea group</taxon>
        <taxon>Halobacteria</taxon>
        <taxon>Halobacteriales</taxon>
        <taxon>Natrialbaceae</taxon>
        <taxon>Natronobacterium</taxon>
    </lineage>
</organism>
<dbReference type="CDD" id="cd16371">
    <property type="entry name" value="DMSOR_beta_like"/>
    <property type="match status" value="1"/>
</dbReference>
<evidence type="ECO:0000256" key="4">
    <source>
        <dbReference type="ARBA" id="ARBA00023014"/>
    </source>
</evidence>
<dbReference type="PROSITE" id="PS51379">
    <property type="entry name" value="4FE4S_FER_2"/>
    <property type="match status" value="3"/>
</dbReference>
<dbReference type="AlphaFoldDB" id="A0A1I3KGI9"/>
<evidence type="ECO:0000256" key="2">
    <source>
        <dbReference type="ARBA" id="ARBA00022723"/>
    </source>
</evidence>
<dbReference type="Gene3D" id="3.30.70.20">
    <property type="match status" value="2"/>
</dbReference>
<dbReference type="GeneID" id="14208144"/>
<dbReference type="Pfam" id="PF13247">
    <property type="entry name" value="Fer4_11"/>
    <property type="match status" value="1"/>
</dbReference>
<evidence type="ECO:0000256" key="1">
    <source>
        <dbReference type="ARBA" id="ARBA00022485"/>
    </source>
</evidence>
<evidence type="ECO:0000313" key="6">
    <source>
        <dbReference type="EMBL" id="SFI71596.1"/>
    </source>
</evidence>
<evidence type="ECO:0000313" key="7">
    <source>
        <dbReference type="Proteomes" id="UP000182829"/>
    </source>
</evidence>
<feature type="domain" description="4Fe-4S ferredoxin-type" evidence="5">
    <location>
        <begin position="52"/>
        <end position="82"/>
    </location>
</feature>
<dbReference type="GO" id="GO:0046872">
    <property type="term" value="F:metal ion binding"/>
    <property type="evidence" value="ECO:0007669"/>
    <property type="project" value="UniProtKB-KW"/>
</dbReference>
<accession>A0A1I3KGI9</accession>
<keyword evidence="1" id="KW-0004">4Fe-4S</keyword>
<dbReference type="InterPro" id="IPR017900">
    <property type="entry name" value="4Fe4S_Fe_S_CS"/>
</dbReference>
<gene>
    <name evidence="6" type="ORF">SAMN05443661_10449</name>
</gene>
<dbReference type="Proteomes" id="UP000182829">
    <property type="component" value="Unassembled WGS sequence"/>
</dbReference>
<sequence>MSEQWGFYFDPEKCMGCHACTVSCRVRNDTDTDGPKWRRMEHVSEGEFPNYEEVSISMSCFHCSEPPCRDVCPTHAIEKRESDGIVTVNQDACIGCHYCGYACPFGAAVYGDDGLLEKCHLCLGEGAGDGHGKPPREREEDGGNTPACVDNCVGDALEAGPINEILRNASEKAAEEYHDRDDSAGAMFVVEPVTSADGESIPTTEPSE</sequence>
<name>A0A1I3KGI9_9EURY</name>
<dbReference type="OMA" id="KHARPSG"/>
<dbReference type="SUPFAM" id="SSF54862">
    <property type="entry name" value="4Fe-4S ferredoxins"/>
    <property type="match status" value="1"/>
</dbReference>
<evidence type="ECO:0000259" key="5">
    <source>
        <dbReference type="PROSITE" id="PS51379"/>
    </source>
</evidence>
<dbReference type="InterPro" id="IPR050954">
    <property type="entry name" value="ET_IronSulfur_Cluster-Binding"/>
</dbReference>
<feature type="domain" description="4Fe-4S ferredoxin-type" evidence="5">
    <location>
        <begin position="84"/>
        <end position="113"/>
    </location>
</feature>
<dbReference type="OrthoDB" id="2837at2157"/>
<dbReference type="RefSeq" id="WP_005579373.1">
    <property type="nucleotide sequence ID" value="NZ_FORO01000004.1"/>
</dbReference>
<dbReference type="PANTHER" id="PTHR43177">
    <property type="entry name" value="PROTEIN NRFC"/>
    <property type="match status" value="1"/>
</dbReference>
<feature type="domain" description="4Fe-4S ferredoxin-type" evidence="5">
    <location>
        <begin position="5"/>
        <end position="35"/>
    </location>
</feature>
<dbReference type="PROSITE" id="PS00198">
    <property type="entry name" value="4FE4S_FER_1"/>
    <property type="match status" value="1"/>
</dbReference>
<protein>
    <submittedName>
        <fullName evidence="6">Anaerobic dimethyl sulfoxide reductase subunit B (DMSO reductase iron-sulfur subunit)</fullName>
    </submittedName>
</protein>
<dbReference type="InterPro" id="IPR017896">
    <property type="entry name" value="4Fe4S_Fe-S-bd"/>
</dbReference>
<keyword evidence="4" id="KW-0411">Iron-sulfur</keyword>
<reference evidence="6 7" key="1">
    <citation type="submission" date="2016-10" db="EMBL/GenBank/DDBJ databases">
        <authorList>
            <person name="de Groot N.N."/>
        </authorList>
    </citation>
    <scope>NUCLEOTIDE SEQUENCE [LARGE SCALE GENOMIC DNA]</scope>
    <source>
        <strain evidence="6 7">SP2</strain>
    </source>
</reference>
<proteinExistence type="predicted"/>
<dbReference type="GO" id="GO:0016491">
    <property type="term" value="F:oxidoreductase activity"/>
    <property type="evidence" value="ECO:0007669"/>
    <property type="project" value="UniProtKB-ARBA"/>
</dbReference>
<dbReference type="Pfam" id="PF12797">
    <property type="entry name" value="Fer4_2"/>
    <property type="match status" value="1"/>
</dbReference>
<dbReference type="GO" id="GO:0051539">
    <property type="term" value="F:4 iron, 4 sulfur cluster binding"/>
    <property type="evidence" value="ECO:0007669"/>
    <property type="project" value="UniProtKB-KW"/>
</dbReference>
<dbReference type="PANTHER" id="PTHR43177:SF3">
    <property type="entry name" value="PROTEIN NRFC HOMOLOG"/>
    <property type="match status" value="1"/>
</dbReference>